<evidence type="ECO:0000313" key="3">
    <source>
        <dbReference type="EMBL" id="GLT21443.1"/>
    </source>
</evidence>
<keyword evidence="4" id="KW-1185">Reference proteome</keyword>
<feature type="chain" id="PRO_5045162403" description="DUF4148 domain-containing protein" evidence="2">
    <location>
        <begin position="31"/>
        <end position="107"/>
    </location>
</feature>
<feature type="signal peptide" evidence="2">
    <location>
        <begin position="1"/>
        <end position="30"/>
    </location>
</feature>
<feature type="compositionally biased region" description="Basic and acidic residues" evidence="1">
    <location>
        <begin position="65"/>
        <end position="97"/>
    </location>
</feature>
<dbReference type="Proteomes" id="UP001157167">
    <property type="component" value="Unassembled WGS sequence"/>
</dbReference>
<dbReference type="EMBL" id="BSPX01000008">
    <property type="protein sequence ID" value="GLT21443.1"/>
    <property type="molecule type" value="Genomic_DNA"/>
</dbReference>
<organism evidence="3 4">
    <name type="scientific">Zoogloea oryzae</name>
    <dbReference type="NCBI Taxonomy" id="310767"/>
    <lineage>
        <taxon>Bacteria</taxon>
        <taxon>Pseudomonadati</taxon>
        <taxon>Pseudomonadota</taxon>
        <taxon>Betaproteobacteria</taxon>
        <taxon>Rhodocyclales</taxon>
        <taxon>Zoogloeaceae</taxon>
        <taxon>Zoogloea</taxon>
    </lineage>
</organism>
<evidence type="ECO:0000256" key="2">
    <source>
        <dbReference type="SAM" id="SignalP"/>
    </source>
</evidence>
<evidence type="ECO:0000313" key="4">
    <source>
        <dbReference type="Proteomes" id="UP001157167"/>
    </source>
</evidence>
<protein>
    <recommendedName>
        <fullName evidence="5">DUF4148 domain-containing protein</fullName>
    </recommendedName>
</protein>
<accession>A0ABQ6F7A7</accession>
<proteinExistence type="predicted"/>
<evidence type="ECO:0000256" key="1">
    <source>
        <dbReference type="SAM" id="MobiDB-lite"/>
    </source>
</evidence>
<reference evidence="4" key="1">
    <citation type="journal article" date="2019" name="Int. J. Syst. Evol. Microbiol.">
        <title>The Global Catalogue of Microorganisms (GCM) 10K type strain sequencing project: providing services to taxonomists for standard genome sequencing and annotation.</title>
        <authorList>
            <consortium name="The Broad Institute Genomics Platform"/>
            <consortium name="The Broad Institute Genome Sequencing Center for Infectious Disease"/>
            <person name="Wu L."/>
            <person name="Ma J."/>
        </authorList>
    </citation>
    <scope>NUCLEOTIDE SEQUENCE [LARGE SCALE GENOMIC DNA]</scope>
    <source>
        <strain evidence="4">NBRC 102407</strain>
    </source>
</reference>
<name>A0ABQ6F7A7_9RHOO</name>
<keyword evidence="2" id="KW-0732">Signal</keyword>
<sequence>MERQKTLSTLRALGLLVAGAIGLGAGSAASAEGVERAGAWLRSYAGPYDRQGQIRDAQGLVPDAQQRRPEAEDSRNPRRWSSEERRQLRHDVHEAGRDVYGPMRRRD</sequence>
<feature type="region of interest" description="Disordered" evidence="1">
    <location>
        <begin position="51"/>
        <end position="107"/>
    </location>
</feature>
<gene>
    <name evidence="3" type="ORF">GCM10007933_08950</name>
</gene>
<evidence type="ECO:0008006" key="5">
    <source>
        <dbReference type="Google" id="ProtNLM"/>
    </source>
</evidence>
<comment type="caution">
    <text evidence="3">The sequence shown here is derived from an EMBL/GenBank/DDBJ whole genome shotgun (WGS) entry which is preliminary data.</text>
</comment>